<sequence>MYIKLTLATTIRIDHEPVYDKNTHEPLPIMTNRYYAIRNVKTHRFLVWFGPNSTIPVPLDTNDPRIYHTLTKDCHGGESPNGEYNYGFISCNLPGEYKFGSISWYIPDYKNDHNNNVSYQEFNWEFIERPGPEYINNNSDNNPDNNTTNLLK</sequence>
<accession>A0A7R9KGF1</accession>
<evidence type="ECO:0000313" key="2">
    <source>
        <dbReference type="Proteomes" id="UP000759131"/>
    </source>
</evidence>
<dbReference type="EMBL" id="OC855792">
    <property type="protein sequence ID" value="CAD7622648.1"/>
    <property type="molecule type" value="Genomic_DNA"/>
</dbReference>
<organism evidence="1">
    <name type="scientific">Medioppia subpectinata</name>
    <dbReference type="NCBI Taxonomy" id="1979941"/>
    <lineage>
        <taxon>Eukaryota</taxon>
        <taxon>Metazoa</taxon>
        <taxon>Ecdysozoa</taxon>
        <taxon>Arthropoda</taxon>
        <taxon>Chelicerata</taxon>
        <taxon>Arachnida</taxon>
        <taxon>Acari</taxon>
        <taxon>Acariformes</taxon>
        <taxon>Sarcoptiformes</taxon>
        <taxon>Oribatida</taxon>
        <taxon>Brachypylina</taxon>
        <taxon>Oppioidea</taxon>
        <taxon>Oppiidae</taxon>
        <taxon>Medioppia</taxon>
    </lineage>
</organism>
<evidence type="ECO:0000313" key="1">
    <source>
        <dbReference type="EMBL" id="CAD7622648.1"/>
    </source>
</evidence>
<dbReference type="AlphaFoldDB" id="A0A7R9KGF1"/>
<name>A0A7R9KGF1_9ACAR</name>
<dbReference type="Proteomes" id="UP000759131">
    <property type="component" value="Unassembled WGS sequence"/>
</dbReference>
<reference evidence="1" key="1">
    <citation type="submission" date="2020-11" db="EMBL/GenBank/DDBJ databases">
        <authorList>
            <person name="Tran Van P."/>
        </authorList>
    </citation>
    <scope>NUCLEOTIDE SEQUENCE</scope>
</reference>
<dbReference type="EMBL" id="CAJPIZ010001217">
    <property type="protein sequence ID" value="CAG2103078.1"/>
    <property type="molecule type" value="Genomic_DNA"/>
</dbReference>
<gene>
    <name evidence="1" type="ORF">OSB1V03_LOCUS3111</name>
</gene>
<keyword evidence="2" id="KW-1185">Reference proteome</keyword>
<proteinExistence type="predicted"/>
<protein>
    <submittedName>
        <fullName evidence="1">Uncharacterized protein</fullName>
    </submittedName>
</protein>